<keyword evidence="2" id="KW-1185">Reference proteome</keyword>
<dbReference type="OrthoDB" id="6341443at2759"/>
<accession>A0A5B7IC20</accession>
<sequence>MMGRLSRNEVDIGLVDLYVTHVRIAILDYTTPYDSEVSGEEETSLQSLDVSWYYALGLHCCEAQVRAGAH</sequence>
<comment type="caution">
    <text evidence="1">The sequence shown here is derived from an EMBL/GenBank/DDBJ whole genome shotgun (WGS) entry which is preliminary data.</text>
</comment>
<dbReference type="AlphaFoldDB" id="A0A5B7IC20"/>
<proteinExistence type="predicted"/>
<name>A0A5B7IC20_PORTR</name>
<protein>
    <submittedName>
        <fullName evidence="1">Uncharacterized protein</fullName>
    </submittedName>
</protein>
<reference evidence="1 2" key="1">
    <citation type="submission" date="2019-05" db="EMBL/GenBank/DDBJ databases">
        <title>Another draft genome of Portunus trituberculatus and its Hox gene families provides insights of decapod evolution.</title>
        <authorList>
            <person name="Jeong J.-H."/>
            <person name="Song I."/>
            <person name="Kim S."/>
            <person name="Choi T."/>
            <person name="Kim D."/>
            <person name="Ryu S."/>
            <person name="Kim W."/>
        </authorList>
    </citation>
    <scope>NUCLEOTIDE SEQUENCE [LARGE SCALE GENOMIC DNA]</scope>
    <source>
        <tissue evidence="1">Muscle</tissue>
    </source>
</reference>
<evidence type="ECO:0000313" key="2">
    <source>
        <dbReference type="Proteomes" id="UP000324222"/>
    </source>
</evidence>
<organism evidence="1 2">
    <name type="scientific">Portunus trituberculatus</name>
    <name type="common">Swimming crab</name>
    <name type="synonym">Neptunus trituberculatus</name>
    <dbReference type="NCBI Taxonomy" id="210409"/>
    <lineage>
        <taxon>Eukaryota</taxon>
        <taxon>Metazoa</taxon>
        <taxon>Ecdysozoa</taxon>
        <taxon>Arthropoda</taxon>
        <taxon>Crustacea</taxon>
        <taxon>Multicrustacea</taxon>
        <taxon>Malacostraca</taxon>
        <taxon>Eumalacostraca</taxon>
        <taxon>Eucarida</taxon>
        <taxon>Decapoda</taxon>
        <taxon>Pleocyemata</taxon>
        <taxon>Brachyura</taxon>
        <taxon>Eubrachyura</taxon>
        <taxon>Portunoidea</taxon>
        <taxon>Portunidae</taxon>
        <taxon>Portuninae</taxon>
        <taxon>Portunus</taxon>
    </lineage>
</organism>
<evidence type="ECO:0000313" key="1">
    <source>
        <dbReference type="EMBL" id="MPC81970.1"/>
    </source>
</evidence>
<dbReference type="EMBL" id="VSRR010058553">
    <property type="protein sequence ID" value="MPC81970.1"/>
    <property type="molecule type" value="Genomic_DNA"/>
</dbReference>
<dbReference type="Proteomes" id="UP000324222">
    <property type="component" value="Unassembled WGS sequence"/>
</dbReference>
<gene>
    <name evidence="1" type="ORF">E2C01_076612</name>
</gene>